<sequence length="360" mass="37422">MSLSSSVPGTEPAAGELTWPKILRPLLAGQDLDSAHARWAMDQVMGGEASDAQIAGFLIALRAKGETVEELHGLVEAMLDHSVPLTGLEDSVDIVGTGGDGAKTVNISSTAAMIVAAAGYRVVKHGNRASSSASGSADVLEVLGVNLNLTAEQVGQLADLAGISFCFAQVFHPAMRFAAAARRELGVPTAFNLLGPLTNPARAKSSAIGVADLRMAPLIAGVLGRAGIDALVFRGEDGLDELTTTAPSDVWEVRAGEVSHSHFEPLDLGIPRATVADLRGAAATFNADVTRRVLDGEASPVRDIVRLNAAAAMVAARRDDLSSPLPERLARAYGEAGELIDSGKAARKLEELVAKSHSFR</sequence>
<dbReference type="Pfam" id="PF00591">
    <property type="entry name" value="Glycos_transf_3"/>
    <property type="match status" value="1"/>
</dbReference>
<keyword evidence="5" id="KW-0479">Metal-binding</keyword>
<dbReference type="Gene3D" id="3.40.1030.10">
    <property type="entry name" value="Nucleoside phosphorylase/phosphoribosyltransferase catalytic domain"/>
    <property type="match status" value="1"/>
</dbReference>
<dbReference type="PANTHER" id="PTHR43285:SF2">
    <property type="entry name" value="ANTHRANILATE PHOSPHORIBOSYLTRANSFERASE"/>
    <property type="match status" value="1"/>
</dbReference>
<feature type="binding site" evidence="5">
    <location>
        <position position="96"/>
    </location>
    <ligand>
        <name>anthranilate</name>
        <dbReference type="ChEBI" id="CHEBI:16567"/>
        <label>1</label>
    </ligand>
</feature>
<evidence type="ECO:0000256" key="1">
    <source>
        <dbReference type="ARBA" id="ARBA00022676"/>
    </source>
</evidence>
<evidence type="ECO:0000313" key="8">
    <source>
        <dbReference type="EMBL" id="WGW13505.1"/>
    </source>
</evidence>
<feature type="binding site" evidence="5">
    <location>
        <position position="136"/>
    </location>
    <ligand>
        <name>5-phospho-alpha-D-ribose 1-diphosphate</name>
        <dbReference type="ChEBI" id="CHEBI:58017"/>
    </ligand>
</feature>
<evidence type="ECO:0000256" key="5">
    <source>
        <dbReference type="HAMAP-Rule" id="MF_00211"/>
    </source>
</evidence>
<feature type="binding site" evidence="5">
    <location>
        <position position="104"/>
    </location>
    <ligand>
        <name>5-phospho-alpha-D-ribose 1-diphosphate</name>
        <dbReference type="ChEBI" id="CHEBI:58017"/>
    </ligand>
</feature>
<keyword evidence="3 5" id="KW-0822">Tryptophan biosynthesis</keyword>
<feature type="binding site" evidence="5">
    <location>
        <begin position="106"/>
        <end position="109"/>
    </location>
    <ligand>
        <name>5-phospho-alpha-D-ribose 1-diphosphate</name>
        <dbReference type="ChEBI" id="CHEBI:58017"/>
    </ligand>
</feature>
<keyword evidence="1 5" id="KW-0328">Glycosyltransferase</keyword>
<keyword evidence="5" id="KW-0460">Magnesium</keyword>
<dbReference type="InterPro" id="IPR000312">
    <property type="entry name" value="Glycosyl_Trfase_fam3"/>
</dbReference>
<dbReference type="Pfam" id="PF02885">
    <property type="entry name" value="Glycos_trans_3N"/>
    <property type="match status" value="1"/>
</dbReference>
<feature type="binding site" evidence="5">
    <location>
        <position position="108"/>
    </location>
    <ligand>
        <name>Mg(2+)</name>
        <dbReference type="ChEBI" id="CHEBI:18420"/>
        <label>1</label>
    </ligand>
</feature>
<dbReference type="Gene3D" id="1.20.970.10">
    <property type="entry name" value="Transferase, Pyrimidine Nucleoside Phosphorylase, Chain C"/>
    <property type="match status" value="1"/>
</dbReference>
<proteinExistence type="inferred from homology"/>
<organism evidence="8 9">
    <name type="scientific">Saxibacter everestensis</name>
    <dbReference type="NCBI Taxonomy" id="2909229"/>
    <lineage>
        <taxon>Bacteria</taxon>
        <taxon>Bacillati</taxon>
        <taxon>Actinomycetota</taxon>
        <taxon>Actinomycetes</taxon>
        <taxon>Micrococcales</taxon>
        <taxon>Brevibacteriaceae</taxon>
        <taxon>Saxibacter</taxon>
    </lineage>
</organism>
<feature type="binding site" evidence="5">
    <location>
        <position position="241"/>
    </location>
    <ligand>
        <name>Mg(2+)</name>
        <dbReference type="ChEBI" id="CHEBI:18420"/>
        <label>2</label>
    </ligand>
</feature>
<name>A0ABY8QZ93_9MICO</name>
<dbReference type="NCBIfam" id="TIGR01245">
    <property type="entry name" value="trpD"/>
    <property type="match status" value="1"/>
</dbReference>
<feature type="binding site" evidence="5">
    <location>
        <position position="240"/>
    </location>
    <ligand>
        <name>Mg(2+)</name>
        <dbReference type="ChEBI" id="CHEBI:18420"/>
        <label>2</label>
    </ligand>
</feature>
<feature type="binding site" evidence="5">
    <location>
        <position position="182"/>
    </location>
    <ligand>
        <name>anthranilate</name>
        <dbReference type="ChEBI" id="CHEBI:16567"/>
        <label>2</label>
    </ligand>
</feature>
<reference evidence="8 9" key="1">
    <citation type="submission" date="2023-05" db="EMBL/GenBank/DDBJ databases">
        <title>Lithophilousrod everest ZFBP1038 complete genpme.</title>
        <authorList>
            <person name="Tian M."/>
        </authorList>
    </citation>
    <scope>NUCLEOTIDE SEQUENCE [LARGE SCALE GENOMIC DNA]</scope>
    <source>
        <strain evidence="8 9">ZFBP1038</strain>
    </source>
</reference>
<dbReference type="InterPro" id="IPR017459">
    <property type="entry name" value="Glycosyl_Trfase_fam3_N_dom"/>
</dbReference>
<keyword evidence="2 5" id="KW-0808">Transferase</keyword>
<dbReference type="InterPro" id="IPR036320">
    <property type="entry name" value="Glycosyl_Trfase_fam3_N_dom_sf"/>
</dbReference>
<feature type="binding site" evidence="5">
    <location>
        <begin position="99"/>
        <end position="100"/>
    </location>
    <ligand>
        <name>5-phospho-alpha-D-ribose 1-diphosphate</name>
        <dbReference type="ChEBI" id="CHEBI:58017"/>
    </ligand>
</feature>
<feature type="domain" description="Glycosyl transferase family 3" evidence="6">
    <location>
        <begin position="90"/>
        <end position="345"/>
    </location>
</feature>
<evidence type="ECO:0000256" key="4">
    <source>
        <dbReference type="ARBA" id="ARBA00023141"/>
    </source>
</evidence>
<dbReference type="SUPFAM" id="SSF47648">
    <property type="entry name" value="Nucleoside phosphorylase/phosphoribosyltransferase N-terminal domain"/>
    <property type="match status" value="1"/>
</dbReference>
<keyword evidence="5" id="KW-0028">Amino-acid biosynthesis</keyword>
<accession>A0ABY8QZ93</accession>
<comment type="pathway">
    <text evidence="5">Amino-acid biosynthesis; L-tryptophan biosynthesis; L-tryptophan from chorismate: step 2/5.</text>
</comment>
<feature type="binding site" evidence="5">
    <location>
        <position position="96"/>
    </location>
    <ligand>
        <name>5-phospho-alpha-D-ribose 1-diphosphate</name>
        <dbReference type="ChEBI" id="CHEBI:58017"/>
    </ligand>
</feature>
<feature type="binding site" evidence="5">
    <location>
        <position position="127"/>
    </location>
    <ligand>
        <name>anthranilate</name>
        <dbReference type="ChEBI" id="CHEBI:16567"/>
        <label>1</label>
    </ligand>
</feature>
<comment type="similarity">
    <text evidence="5">Belongs to the anthranilate phosphoribosyltransferase family.</text>
</comment>
<dbReference type="SUPFAM" id="SSF52418">
    <property type="entry name" value="Nucleoside phosphorylase/phosphoribosyltransferase catalytic domain"/>
    <property type="match status" value="1"/>
</dbReference>
<feature type="binding site" evidence="5">
    <location>
        <position position="241"/>
    </location>
    <ligand>
        <name>Mg(2+)</name>
        <dbReference type="ChEBI" id="CHEBI:18420"/>
        <label>1</label>
    </ligand>
</feature>
<comment type="function">
    <text evidence="5">Catalyzes the transfer of the phosphoribosyl group of 5-phosphorylribose-1-pyrophosphate (PRPP) to anthranilate to yield N-(5'-phosphoribosyl)-anthranilate (PRA).</text>
</comment>
<comment type="cofactor">
    <cofactor evidence="5">
        <name>Mg(2+)</name>
        <dbReference type="ChEBI" id="CHEBI:18420"/>
    </cofactor>
    <text evidence="5">Binds 2 magnesium ions per monomer.</text>
</comment>
<evidence type="ECO:0000259" key="7">
    <source>
        <dbReference type="Pfam" id="PF02885"/>
    </source>
</evidence>
<comment type="subunit">
    <text evidence="5">Homodimer.</text>
</comment>
<keyword evidence="9" id="KW-1185">Reference proteome</keyword>
<dbReference type="Proteomes" id="UP001209083">
    <property type="component" value="Chromosome"/>
</dbReference>
<dbReference type="EMBL" id="CP090958">
    <property type="protein sequence ID" value="WGW13505.1"/>
    <property type="molecule type" value="Genomic_DNA"/>
</dbReference>
<comment type="caution">
    <text evidence="5">Lacks conserved residue(s) required for the propagation of feature annotation.</text>
</comment>
<feature type="domain" description="Glycosyl transferase family 3 N-terminal" evidence="7">
    <location>
        <begin position="21"/>
        <end position="82"/>
    </location>
</feature>
<evidence type="ECO:0000313" key="9">
    <source>
        <dbReference type="Proteomes" id="UP001209083"/>
    </source>
</evidence>
<evidence type="ECO:0000259" key="6">
    <source>
        <dbReference type="Pfam" id="PF00591"/>
    </source>
</evidence>
<comment type="catalytic activity">
    <reaction evidence="5">
        <text>N-(5-phospho-beta-D-ribosyl)anthranilate + diphosphate = 5-phospho-alpha-D-ribose 1-diphosphate + anthranilate</text>
        <dbReference type="Rhea" id="RHEA:11768"/>
        <dbReference type="ChEBI" id="CHEBI:16567"/>
        <dbReference type="ChEBI" id="CHEBI:18277"/>
        <dbReference type="ChEBI" id="CHEBI:33019"/>
        <dbReference type="ChEBI" id="CHEBI:58017"/>
        <dbReference type="EC" id="2.4.2.18"/>
    </reaction>
</comment>
<keyword evidence="4 5" id="KW-0057">Aromatic amino acid biosynthesis</keyword>
<dbReference type="PANTHER" id="PTHR43285">
    <property type="entry name" value="ANTHRANILATE PHOSPHORIBOSYLTRANSFERASE"/>
    <property type="match status" value="1"/>
</dbReference>
<dbReference type="GO" id="GO:0004048">
    <property type="term" value="F:anthranilate phosphoribosyltransferase activity"/>
    <property type="evidence" value="ECO:0007669"/>
    <property type="project" value="UniProtKB-EC"/>
</dbReference>
<feature type="binding site" evidence="5">
    <location>
        <begin position="124"/>
        <end position="132"/>
    </location>
    <ligand>
        <name>5-phospho-alpha-D-ribose 1-diphosphate</name>
        <dbReference type="ChEBI" id="CHEBI:58017"/>
    </ligand>
</feature>
<evidence type="ECO:0000256" key="2">
    <source>
        <dbReference type="ARBA" id="ARBA00022679"/>
    </source>
</evidence>
<dbReference type="InterPro" id="IPR005940">
    <property type="entry name" value="Anthranilate_Pribosyl_Tfrase"/>
</dbReference>
<dbReference type="HAMAP" id="MF_00211">
    <property type="entry name" value="TrpD"/>
    <property type="match status" value="1"/>
</dbReference>
<protein>
    <recommendedName>
        <fullName evidence="5">Anthranilate phosphoribosyltransferase</fullName>
        <ecNumber evidence="5">2.4.2.18</ecNumber>
    </recommendedName>
</protein>
<dbReference type="InterPro" id="IPR035902">
    <property type="entry name" value="Nuc_phospho_transferase"/>
</dbReference>
<dbReference type="RefSeq" id="WP_349640327.1">
    <property type="nucleotide sequence ID" value="NZ_CP090958.1"/>
</dbReference>
<evidence type="ECO:0000256" key="3">
    <source>
        <dbReference type="ARBA" id="ARBA00022822"/>
    </source>
</evidence>
<dbReference type="EC" id="2.4.2.18" evidence="5"/>
<gene>
    <name evidence="5 8" type="primary">trpD</name>
    <name evidence="8" type="ORF">LWF01_07050</name>
</gene>